<dbReference type="InterPro" id="IPR002791">
    <property type="entry name" value="ARMT1-like_metal-bd"/>
</dbReference>
<comment type="catalytic activity">
    <reaction evidence="15">
        <text>beta-D-fructose 6-phosphate = dihydroxyacetone + D-glyceraldehyde 3-phosphate</text>
        <dbReference type="Rhea" id="RHEA:28002"/>
        <dbReference type="ChEBI" id="CHEBI:16016"/>
        <dbReference type="ChEBI" id="CHEBI:57634"/>
        <dbReference type="ChEBI" id="CHEBI:59776"/>
    </reaction>
</comment>
<evidence type="ECO:0000256" key="11">
    <source>
        <dbReference type="ARBA" id="ARBA00030066"/>
    </source>
</evidence>
<dbReference type="GO" id="GO:0046872">
    <property type="term" value="F:metal ion binding"/>
    <property type="evidence" value="ECO:0007669"/>
    <property type="project" value="UniProtKB-KW"/>
</dbReference>
<evidence type="ECO:0000256" key="2">
    <source>
        <dbReference type="ARBA" id="ARBA00001326"/>
    </source>
</evidence>
<evidence type="ECO:0000256" key="6">
    <source>
        <dbReference type="ARBA" id="ARBA00017414"/>
    </source>
</evidence>
<evidence type="ECO:0000256" key="10">
    <source>
        <dbReference type="ARBA" id="ARBA00023211"/>
    </source>
</evidence>
<comment type="function">
    <text evidence="14">Metal-dependent phosphatase that shows phosphatase activity against several substrates, including fructose-1-phosphate and fructose-6-phosphate. Its preference for fructose-1-phosphate, a strong glycating agent that causes DNA damage rather than a canonical yeast metabolite, suggests a damage-control function in hexose phosphate metabolism. Has also been shown to have O-methyltransferase activity that methylates glutamate residues of target proteins to form gamma-glutamyl methyl ester residues. Possibly methylates PCNA, suggesting it is involved in the DNA damage response.</text>
</comment>
<reference evidence="18" key="1">
    <citation type="submission" date="2020-11" db="EMBL/GenBank/DDBJ databases">
        <authorList>
            <person name="Tran Van P."/>
        </authorList>
    </citation>
    <scope>NUCLEOTIDE SEQUENCE</scope>
</reference>
<keyword evidence="7" id="KW-0533">Nickel</keyword>
<dbReference type="FunFam" id="3.40.50.10880:FF:000005">
    <property type="entry name" value="DUF89-domain-containing protein"/>
    <property type="match status" value="2"/>
</dbReference>
<dbReference type="GO" id="GO:0030643">
    <property type="term" value="P:intracellular phosphate ion homeostasis"/>
    <property type="evidence" value="ECO:0007669"/>
    <property type="project" value="UniProtKB-ARBA"/>
</dbReference>
<dbReference type="Gene3D" id="3.40.50.10880">
    <property type="entry name" value="Uncharacterised protein PF01937, DUF89, domain 3"/>
    <property type="match status" value="2"/>
</dbReference>
<evidence type="ECO:0000256" key="3">
    <source>
        <dbReference type="ARBA" id="ARBA00001936"/>
    </source>
</evidence>
<dbReference type="Pfam" id="PF01937">
    <property type="entry name" value="ARMT1-like_dom"/>
    <property type="match status" value="2"/>
</dbReference>
<evidence type="ECO:0000256" key="13">
    <source>
        <dbReference type="ARBA" id="ARBA00032801"/>
    </source>
</evidence>
<evidence type="ECO:0000259" key="17">
    <source>
        <dbReference type="Pfam" id="PF01937"/>
    </source>
</evidence>
<feature type="domain" description="Damage-control phosphatase ARMT1-like metal-binding" evidence="17">
    <location>
        <begin position="478"/>
        <end position="904"/>
    </location>
</feature>
<dbReference type="GO" id="GO:0005634">
    <property type="term" value="C:nucleus"/>
    <property type="evidence" value="ECO:0007669"/>
    <property type="project" value="TreeGrafter"/>
</dbReference>
<gene>
    <name evidence="18" type="ORF">TPSB3V08_LOCUS9339</name>
</gene>
<dbReference type="PANTHER" id="PTHR12260:SF6">
    <property type="entry name" value="DAMAGE-CONTROL PHOSPHATASE ARMT1"/>
    <property type="match status" value="1"/>
</dbReference>
<organism evidence="18">
    <name type="scientific">Timema poppense</name>
    <name type="common">Walking stick</name>
    <dbReference type="NCBI Taxonomy" id="170557"/>
    <lineage>
        <taxon>Eukaryota</taxon>
        <taxon>Metazoa</taxon>
        <taxon>Ecdysozoa</taxon>
        <taxon>Arthropoda</taxon>
        <taxon>Hexapoda</taxon>
        <taxon>Insecta</taxon>
        <taxon>Pterygota</taxon>
        <taxon>Neoptera</taxon>
        <taxon>Polyneoptera</taxon>
        <taxon>Phasmatodea</taxon>
        <taxon>Timematodea</taxon>
        <taxon>Timematoidea</taxon>
        <taxon>Timematidae</taxon>
        <taxon>Timema</taxon>
    </lineage>
</organism>
<comment type="similarity">
    <text evidence="5">Belongs to the damage-control phosphatase family. Sugar phosphate phosphatase III subfamily.</text>
</comment>
<dbReference type="InterPro" id="IPR039763">
    <property type="entry name" value="ARMT1"/>
</dbReference>
<keyword evidence="9" id="KW-0378">Hydrolase</keyword>
<evidence type="ECO:0000256" key="16">
    <source>
        <dbReference type="SAM" id="MobiDB-lite"/>
    </source>
</evidence>
<evidence type="ECO:0000256" key="9">
    <source>
        <dbReference type="ARBA" id="ARBA00022801"/>
    </source>
</evidence>
<sequence>MLNSSRALPPETVEWISPFLNVASTEQSVNMSSTVVMDVVTPVGVQLSAKYKKSFAYFTVNERLPAILLKCAEDLKSNIDEIAQFHSKDAKKDVEIAIKSVLELKDEIKSNKPLSQFTSNGSDVSLWNQFLERQAQKEGQSLKWFDTVWLYVECYMYRRIRQIFELSSTLKSYDHYQKTKESSLLASLDACATLSNYLIPQLKNTAASEEEIKQQLIKLLKLNLWGNRFDMSISLGSTSAATSDPLTLVNQLEHFILADDSLKIWSKLLNIRNKNSTIDFVCDNAGYELFTDLCLADFLVTFGFASRIRFHVKVLPWFVSDAMVHDVTWTVDTLKNAGSHSARLPELGSRWQNHIDSDAWELIPSDFWTLPYEYWAMKEVDPKLYSKLCEAAMILFKGDLNYRKLMGEVNWLATESFHNALQGFHPSNIAALRTIKADVVSGLKPGLAEAAAARDPQWNFAGDYGLIQYDGKSFAYVTVKDRLPVIITRVVDHLARDKDKIIKEYGEVGPSSSVPLRGHLSKLDVRVDGPPCHLFVNTMIRLDTREELKTVIGQLSELKNELQTNKPLVELKSRRRDAYQWNTFLEDQRKAGHQELRWFGTVWLYAECYMYRRMWQTFELTQSLAQFDYFRKLKRNSLMFSLDGCVTVCDRLVIELNRQKVPLSEVKEMFVRVLKLSLWANKFDMSISLGVSSGPVSDPLGLALHNQDYLLVDQSELIWDTLTGTPNTNHLLDFVLDNAGFELFADLCLADFLCTFGLVSKIRFHAKTMPWFVSDAMLGDVEWTVNTLGEVGSYSQSVPELASRWQGYIKSGVWELLNSDFWTLPYVFSAMEKRDPNLYDLLRESSLVLFKGDLNYRKLTGETNWPPTHSFHMALDGFHPTNVAILRTLKADTVCGLGPGQAEMVEKKDTDWNLTGLHPTSHRDSRCRDSILPPTATHVAGTPSYLPPRLTLPGLHPTSHRD</sequence>
<evidence type="ECO:0000256" key="8">
    <source>
        <dbReference type="ARBA" id="ARBA00022723"/>
    </source>
</evidence>
<keyword evidence="10" id="KW-0464">Manganese</keyword>
<evidence type="ECO:0000256" key="14">
    <source>
        <dbReference type="ARBA" id="ARBA00045980"/>
    </source>
</evidence>
<dbReference type="InterPro" id="IPR036075">
    <property type="entry name" value="ARMT-1-like_metal-bd_sf"/>
</dbReference>
<evidence type="ECO:0000256" key="5">
    <source>
        <dbReference type="ARBA" id="ARBA00009519"/>
    </source>
</evidence>
<comment type="catalytic activity">
    <reaction evidence="2">
        <text>beta-D-fructose 1-phosphate + H2O = D-fructose + phosphate</text>
        <dbReference type="Rhea" id="RHEA:35603"/>
        <dbReference type="ChEBI" id="CHEBI:15377"/>
        <dbReference type="ChEBI" id="CHEBI:37721"/>
        <dbReference type="ChEBI" id="CHEBI:43474"/>
        <dbReference type="ChEBI" id="CHEBI:138881"/>
    </reaction>
</comment>
<evidence type="ECO:0000256" key="1">
    <source>
        <dbReference type="ARBA" id="ARBA00000807"/>
    </source>
</evidence>
<dbReference type="GO" id="GO:0016462">
    <property type="term" value="F:pyrophosphatase activity"/>
    <property type="evidence" value="ECO:0007669"/>
    <property type="project" value="UniProtKB-ARBA"/>
</dbReference>
<protein>
    <recommendedName>
        <fullName evidence="6">Damage-control phosphatase ARMT1</fullName>
    </recommendedName>
    <alternativeName>
        <fullName evidence="13">Acidic residue methyltransferase 1</fullName>
    </alternativeName>
    <alternativeName>
        <fullName evidence="11">Protein-glutamate O-methyltransferase</fullName>
    </alternativeName>
    <alternativeName>
        <fullName evidence="12">Sugar phosphate phosphatase ARMT1</fullName>
    </alternativeName>
</protein>
<dbReference type="Gene3D" id="1.20.930.60">
    <property type="match status" value="2"/>
</dbReference>
<dbReference type="SUPFAM" id="SSF111321">
    <property type="entry name" value="AF1104-like"/>
    <property type="match status" value="2"/>
</dbReference>
<accession>A0A7R9DFR9</accession>
<dbReference type="EMBL" id="OD007354">
    <property type="protein sequence ID" value="CAD7413930.1"/>
    <property type="molecule type" value="Genomic_DNA"/>
</dbReference>
<feature type="domain" description="Damage-control phosphatase ARMT1-like metal-binding" evidence="17">
    <location>
        <begin position="59"/>
        <end position="448"/>
    </location>
</feature>
<comment type="cofactor">
    <cofactor evidence="4">
        <name>Ni(2+)</name>
        <dbReference type="ChEBI" id="CHEBI:49786"/>
    </cofactor>
</comment>
<name>A0A7R9DFR9_TIMPO</name>
<dbReference type="GO" id="GO:0006974">
    <property type="term" value="P:DNA damage response"/>
    <property type="evidence" value="ECO:0007669"/>
    <property type="project" value="TreeGrafter"/>
</dbReference>
<dbReference type="AlphaFoldDB" id="A0A7R9DFR9"/>
<comment type="cofactor">
    <cofactor evidence="3">
        <name>Mn(2+)</name>
        <dbReference type="ChEBI" id="CHEBI:29035"/>
    </cofactor>
</comment>
<evidence type="ECO:0000256" key="15">
    <source>
        <dbReference type="ARBA" id="ARBA00048809"/>
    </source>
</evidence>
<comment type="catalytic activity">
    <reaction evidence="1">
        <text>L-glutamyl-[protein] + S-adenosyl-L-methionine = [protein]-L-glutamate 5-O-methyl ester + S-adenosyl-L-homocysteine</text>
        <dbReference type="Rhea" id="RHEA:24452"/>
        <dbReference type="Rhea" id="RHEA-COMP:10208"/>
        <dbReference type="Rhea" id="RHEA-COMP:10311"/>
        <dbReference type="ChEBI" id="CHEBI:29973"/>
        <dbReference type="ChEBI" id="CHEBI:57856"/>
        <dbReference type="ChEBI" id="CHEBI:59789"/>
        <dbReference type="ChEBI" id="CHEBI:82795"/>
    </reaction>
</comment>
<feature type="region of interest" description="Disordered" evidence="16">
    <location>
        <begin position="938"/>
        <end position="962"/>
    </location>
</feature>
<evidence type="ECO:0000313" key="18">
    <source>
        <dbReference type="EMBL" id="CAD7413930.1"/>
    </source>
</evidence>
<evidence type="ECO:0000256" key="12">
    <source>
        <dbReference type="ARBA" id="ARBA00030842"/>
    </source>
</evidence>
<proteinExistence type="inferred from homology"/>
<dbReference type="GO" id="GO:0016791">
    <property type="term" value="F:phosphatase activity"/>
    <property type="evidence" value="ECO:0007669"/>
    <property type="project" value="TreeGrafter"/>
</dbReference>
<evidence type="ECO:0000256" key="4">
    <source>
        <dbReference type="ARBA" id="ARBA00001967"/>
    </source>
</evidence>
<evidence type="ECO:0000256" key="7">
    <source>
        <dbReference type="ARBA" id="ARBA00022596"/>
    </source>
</evidence>
<dbReference type="PANTHER" id="PTHR12260">
    <property type="entry name" value="DAMAGE-CONTROL PHOSPHATASE ARMT1"/>
    <property type="match status" value="1"/>
</dbReference>
<keyword evidence="8" id="KW-0479">Metal-binding</keyword>